<organism evidence="1 2">
    <name type="scientific">Meloidogyne enterolobii</name>
    <name type="common">Root-knot nematode worm</name>
    <name type="synonym">Meloidogyne mayaguensis</name>
    <dbReference type="NCBI Taxonomy" id="390850"/>
    <lineage>
        <taxon>Eukaryota</taxon>
        <taxon>Metazoa</taxon>
        <taxon>Ecdysozoa</taxon>
        <taxon>Nematoda</taxon>
        <taxon>Chromadorea</taxon>
        <taxon>Rhabditida</taxon>
        <taxon>Tylenchina</taxon>
        <taxon>Tylenchomorpha</taxon>
        <taxon>Tylenchoidea</taxon>
        <taxon>Meloidogynidae</taxon>
        <taxon>Meloidogyninae</taxon>
        <taxon>Meloidogyne</taxon>
    </lineage>
</organism>
<comment type="caution">
    <text evidence="1">The sequence shown here is derived from an EMBL/GenBank/DDBJ whole genome shotgun (WGS) entry which is preliminary data.</text>
</comment>
<reference evidence="1 2" key="1">
    <citation type="submission" date="2020-08" db="EMBL/GenBank/DDBJ databases">
        <authorList>
            <person name="Koutsovoulos G."/>
            <person name="Danchin GJ E."/>
        </authorList>
    </citation>
    <scope>NUCLEOTIDE SEQUENCE [LARGE SCALE GENOMIC DNA]</scope>
</reference>
<dbReference type="Proteomes" id="UP000580250">
    <property type="component" value="Unassembled WGS sequence"/>
</dbReference>
<protein>
    <submittedName>
        <fullName evidence="1">Uncharacterized protein</fullName>
    </submittedName>
</protein>
<accession>A0A6V7WPK9</accession>
<sequence>MKKTKALITKYVIKLKNDQGNNQRKNNFLQNGMRDASKFRFSRIFKDLFASTYLCSEWD</sequence>
<evidence type="ECO:0000313" key="2">
    <source>
        <dbReference type="Proteomes" id="UP000580250"/>
    </source>
</evidence>
<name>A0A6V7WPK9_MELEN</name>
<gene>
    <name evidence="1" type="ORF">MENT_LOCUS41640</name>
</gene>
<dbReference type="EMBL" id="CAJEWN010000723">
    <property type="protein sequence ID" value="CAD2188954.1"/>
    <property type="molecule type" value="Genomic_DNA"/>
</dbReference>
<proteinExistence type="predicted"/>
<evidence type="ECO:0000313" key="1">
    <source>
        <dbReference type="EMBL" id="CAD2188954.1"/>
    </source>
</evidence>
<dbReference type="AlphaFoldDB" id="A0A6V7WPK9"/>